<evidence type="ECO:0000256" key="2">
    <source>
        <dbReference type="ARBA" id="ARBA00008066"/>
    </source>
</evidence>
<keyword evidence="12" id="KW-1185">Reference proteome</keyword>
<feature type="transmembrane region" description="Helical" evidence="8">
    <location>
        <begin position="336"/>
        <end position="355"/>
    </location>
</feature>
<keyword evidence="4 8" id="KW-0812">Transmembrane</keyword>
<dbReference type="PANTHER" id="PTHR22950:SF458">
    <property type="entry name" value="SODIUM-COUPLED NEUTRAL AMINO ACID TRANSPORTER 11-RELATED"/>
    <property type="match status" value="1"/>
</dbReference>
<organism evidence="10 11">
    <name type="scientific">Ananas comosus</name>
    <name type="common">Pineapple</name>
    <name type="synonym">Ananas ananas</name>
    <dbReference type="NCBI Taxonomy" id="4615"/>
    <lineage>
        <taxon>Eukaryota</taxon>
        <taxon>Viridiplantae</taxon>
        <taxon>Streptophyta</taxon>
        <taxon>Embryophyta</taxon>
        <taxon>Tracheophyta</taxon>
        <taxon>Spermatophyta</taxon>
        <taxon>Magnoliopsida</taxon>
        <taxon>Liliopsida</taxon>
        <taxon>Poales</taxon>
        <taxon>Bromeliaceae</taxon>
        <taxon>Bromelioideae</taxon>
        <taxon>Ananas</taxon>
    </lineage>
</organism>
<evidence type="ECO:0000256" key="5">
    <source>
        <dbReference type="ARBA" id="ARBA00022970"/>
    </source>
</evidence>
<gene>
    <name evidence="13 14" type="primary">LOC109720417</name>
    <name evidence="10" type="ORF">ACMD2_17836</name>
</gene>
<evidence type="ECO:0000256" key="6">
    <source>
        <dbReference type="ARBA" id="ARBA00022989"/>
    </source>
</evidence>
<evidence type="ECO:0000313" key="11">
    <source>
        <dbReference type="Proteomes" id="UP000092600"/>
    </source>
</evidence>
<dbReference type="Pfam" id="PF01490">
    <property type="entry name" value="Aa_trans"/>
    <property type="match status" value="1"/>
</dbReference>
<feature type="transmembrane region" description="Helical" evidence="8">
    <location>
        <begin position="433"/>
        <end position="452"/>
    </location>
</feature>
<accession>A0A199UYK3</accession>
<evidence type="ECO:0000313" key="13">
    <source>
        <dbReference type="RefSeq" id="XP_020103097.1"/>
    </source>
</evidence>
<feature type="transmembrane region" description="Helical" evidence="8">
    <location>
        <begin position="375"/>
        <end position="393"/>
    </location>
</feature>
<dbReference type="OrthoDB" id="28208at2759"/>
<evidence type="ECO:0000313" key="14">
    <source>
        <dbReference type="RefSeq" id="XP_020103098.1"/>
    </source>
</evidence>
<reference evidence="10 11" key="1">
    <citation type="journal article" date="2016" name="DNA Res.">
        <title>The draft genome of MD-2 pineapple using hybrid error correction of long reads.</title>
        <authorList>
            <person name="Redwan R.M."/>
            <person name="Saidin A."/>
            <person name="Kumar S.V."/>
        </authorList>
    </citation>
    <scope>NUCLEOTIDE SEQUENCE [LARGE SCALE GENOMIC DNA]</scope>
    <source>
        <strain evidence="11">cv. MD2</strain>
        <tissue evidence="10">Leaf</tissue>
    </source>
</reference>
<feature type="transmembrane region" description="Helical" evidence="8">
    <location>
        <begin position="288"/>
        <end position="307"/>
    </location>
</feature>
<dbReference type="Proteomes" id="UP000092600">
    <property type="component" value="Unassembled WGS sequence"/>
</dbReference>
<dbReference type="GO" id="GO:0015179">
    <property type="term" value="F:L-amino acid transmembrane transporter activity"/>
    <property type="evidence" value="ECO:0007669"/>
    <property type="project" value="TreeGrafter"/>
</dbReference>
<proteinExistence type="inferred from homology"/>
<dbReference type="AlphaFoldDB" id="A0A199UYK3"/>
<dbReference type="RefSeq" id="XP_020103097.1">
    <property type="nucleotide sequence ID" value="XM_020247508.1"/>
</dbReference>
<protein>
    <submittedName>
        <fullName evidence="13 14">Probable sodium-coupled neutral amino acid transporter 6</fullName>
    </submittedName>
    <submittedName>
        <fullName evidence="10">Sodium-coupled neutral amino acid transporter 2</fullName>
    </submittedName>
</protein>
<keyword evidence="6 8" id="KW-1133">Transmembrane helix</keyword>
<feature type="transmembrane region" description="Helical" evidence="8">
    <location>
        <begin position="51"/>
        <end position="70"/>
    </location>
</feature>
<evidence type="ECO:0000256" key="1">
    <source>
        <dbReference type="ARBA" id="ARBA00004141"/>
    </source>
</evidence>
<dbReference type="EMBL" id="LSRQ01004276">
    <property type="protein sequence ID" value="OAY69720.1"/>
    <property type="molecule type" value="Genomic_DNA"/>
</dbReference>
<dbReference type="PANTHER" id="PTHR22950">
    <property type="entry name" value="AMINO ACID TRANSPORTER"/>
    <property type="match status" value="1"/>
</dbReference>
<keyword evidence="7 8" id="KW-0472">Membrane</keyword>
<dbReference type="InterPro" id="IPR013057">
    <property type="entry name" value="AA_transpt_TM"/>
</dbReference>
<feature type="transmembrane region" description="Helical" evidence="8">
    <location>
        <begin position="207"/>
        <end position="228"/>
    </location>
</feature>
<dbReference type="GeneID" id="109720417"/>
<comment type="subcellular location">
    <subcellularLocation>
        <location evidence="1">Membrane</location>
        <topology evidence="1">Multi-pass membrane protein</topology>
    </subcellularLocation>
</comment>
<feature type="transmembrane region" description="Helical" evidence="8">
    <location>
        <begin position="399"/>
        <end position="421"/>
    </location>
</feature>
<sequence length="465" mass="50245">MTIGDVSPTKKKGSAATCREIRSETAPLLPTRKQDDEEDEAAFHEFNAASFSGAVFNLSTTIVGAGIMALPATMKVLGLIPGIAMIVIVAFLTEASIEMLIRFSNVDKVSSYGLLMGDSFGKIGRIVLQCSVVVNNIGVMIVYMIIMGDVLSGTSSSGIHHPGILEGWFGAHWWNGRTFVLLLTTLLVLAPLTSFKRVDSLRYTSALSVGLAVVFVVITAGIAVVKLLSGTVSMPRLFPQLTDLSSVWNLFTSVPVLVTAYICHYNVHSINNELEDRSQIRPIVQTSLTLCSVVYIATSFFAFLLFGDATLDDVLANFDSNLGIPFSALLNDVVRLSYVVHIMLVFPIVFFALRLNLDGLLFPSARHLSLDNKRFAGVTAALLAVIYSAAIFIPSIWDAFQFTGATAAVCIGFIFPASIALRDPYGVATKRDKILSVLMIVLAVLSNAVALYSDAYSIAHRKQEA</sequence>
<dbReference type="RefSeq" id="XP_020103098.1">
    <property type="nucleotide sequence ID" value="XM_020247509.1"/>
</dbReference>
<dbReference type="Gramene" id="Aco023563.1.mrna1">
    <property type="protein sequence ID" value="Aco023563.1.mrna1"/>
    <property type="gene ID" value="Aco023563.1.path1"/>
</dbReference>
<feature type="domain" description="Amino acid transporter transmembrane" evidence="9">
    <location>
        <begin position="50"/>
        <end position="452"/>
    </location>
</feature>
<dbReference type="GO" id="GO:0031090">
    <property type="term" value="C:organelle membrane"/>
    <property type="evidence" value="ECO:0007669"/>
    <property type="project" value="UniProtKB-ARBA"/>
</dbReference>
<dbReference type="Proteomes" id="UP000515123">
    <property type="component" value="Linkage group 14"/>
</dbReference>
<comment type="similarity">
    <text evidence="2">Belongs to the amino acid/polyamine transporter 2 family.</text>
</comment>
<feature type="transmembrane region" description="Helical" evidence="8">
    <location>
        <begin position="178"/>
        <end position="195"/>
    </location>
</feature>
<evidence type="ECO:0000256" key="8">
    <source>
        <dbReference type="SAM" id="Phobius"/>
    </source>
</evidence>
<evidence type="ECO:0000256" key="7">
    <source>
        <dbReference type="ARBA" id="ARBA00023136"/>
    </source>
</evidence>
<feature type="transmembrane region" description="Helical" evidence="8">
    <location>
        <begin position="248"/>
        <end position="267"/>
    </location>
</feature>
<feature type="transmembrane region" description="Helical" evidence="8">
    <location>
        <begin position="126"/>
        <end position="146"/>
    </location>
</feature>
<keyword evidence="5" id="KW-0029">Amino-acid transport</keyword>
<evidence type="ECO:0000256" key="3">
    <source>
        <dbReference type="ARBA" id="ARBA00022448"/>
    </source>
</evidence>
<evidence type="ECO:0000313" key="10">
    <source>
        <dbReference type="EMBL" id="OAY69720.1"/>
    </source>
</evidence>
<keyword evidence="3" id="KW-0813">Transport</keyword>
<evidence type="ECO:0000313" key="12">
    <source>
        <dbReference type="Proteomes" id="UP000515123"/>
    </source>
</evidence>
<dbReference type="STRING" id="4615.A0A199UYK3"/>
<reference evidence="13 14" key="2">
    <citation type="submission" date="2025-04" db="UniProtKB">
        <authorList>
            <consortium name="RefSeq"/>
        </authorList>
    </citation>
    <scope>IDENTIFICATION</scope>
    <source>
        <tissue evidence="13 14">Leaf</tissue>
    </source>
</reference>
<evidence type="ECO:0000256" key="4">
    <source>
        <dbReference type="ARBA" id="ARBA00022692"/>
    </source>
</evidence>
<name>A0A199UYK3_ANACO</name>
<evidence type="ECO:0000259" key="9">
    <source>
        <dbReference type="Pfam" id="PF01490"/>
    </source>
</evidence>